<dbReference type="InterPro" id="IPR005123">
    <property type="entry name" value="Oxoglu/Fe-dep_dioxygenase_dom"/>
</dbReference>
<evidence type="ECO:0000256" key="4">
    <source>
        <dbReference type="ARBA" id="ARBA00023002"/>
    </source>
</evidence>
<evidence type="ECO:0000256" key="2">
    <source>
        <dbReference type="ARBA" id="ARBA00022723"/>
    </source>
</evidence>
<feature type="domain" description="Fe2OG dioxygenase" evidence="6">
    <location>
        <begin position="79"/>
        <end position="183"/>
    </location>
</feature>
<dbReference type="PROSITE" id="PS51471">
    <property type="entry name" value="FE2OG_OXY"/>
    <property type="match status" value="1"/>
</dbReference>
<dbReference type="EMBL" id="UINC01018324">
    <property type="protein sequence ID" value="SVA76863.1"/>
    <property type="molecule type" value="Genomic_DNA"/>
</dbReference>
<evidence type="ECO:0000259" key="6">
    <source>
        <dbReference type="PROSITE" id="PS51471"/>
    </source>
</evidence>
<evidence type="ECO:0000256" key="1">
    <source>
        <dbReference type="ARBA" id="ARBA00001961"/>
    </source>
</evidence>
<dbReference type="SUPFAM" id="SSF51197">
    <property type="entry name" value="Clavaminate synthase-like"/>
    <property type="match status" value="1"/>
</dbReference>
<dbReference type="InterPro" id="IPR044862">
    <property type="entry name" value="Pro_4_hyd_alph_FE2OG_OXY"/>
</dbReference>
<evidence type="ECO:0000313" key="7">
    <source>
        <dbReference type="EMBL" id="SVA76863.1"/>
    </source>
</evidence>
<protein>
    <recommendedName>
        <fullName evidence="6">Fe2OG dioxygenase domain-containing protein</fullName>
    </recommendedName>
</protein>
<dbReference type="GO" id="GO:0005506">
    <property type="term" value="F:iron ion binding"/>
    <property type="evidence" value="ECO:0007669"/>
    <property type="project" value="InterPro"/>
</dbReference>
<sequence>MEYNDYWYWNKEIPHETCQKIINLGKGNWNPENKTEPEQRDGECKHEVVRVNDQWVYDLIWDYMLAANEIAGWKYDIVAAESCQIARYGKDRFYNWHVDGMGSHNCTHYVPENKALHGNTRKLSMSVFLNSDFEGGNFEIGGGHIETPSCEEGSIIVFPSYTPHRVKTVTKGIRYSVVTWFVGPPFR</sequence>
<reference evidence="7" key="1">
    <citation type="submission" date="2018-05" db="EMBL/GenBank/DDBJ databases">
        <authorList>
            <person name="Lanie J.A."/>
            <person name="Ng W.-L."/>
            <person name="Kazmierczak K.M."/>
            <person name="Andrzejewski T.M."/>
            <person name="Davidsen T.M."/>
            <person name="Wayne K.J."/>
            <person name="Tettelin H."/>
            <person name="Glass J.I."/>
            <person name="Rusch D."/>
            <person name="Podicherti R."/>
            <person name="Tsui H.-C.T."/>
            <person name="Winkler M.E."/>
        </authorList>
    </citation>
    <scope>NUCLEOTIDE SEQUENCE</scope>
</reference>
<evidence type="ECO:0000256" key="3">
    <source>
        <dbReference type="ARBA" id="ARBA00022964"/>
    </source>
</evidence>
<evidence type="ECO:0000256" key="5">
    <source>
        <dbReference type="ARBA" id="ARBA00023004"/>
    </source>
</evidence>
<keyword evidence="5" id="KW-0408">Iron</keyword>
<gene>
    <name evidence="7" type="ORF">METZ01_LOCUS129717</name>
</gene>
<name>A0A381YK22_9ZZZZ</name>
<keyword evidence="3" id="KW-0223">Dioxygenase</keyword>
<dbReference type="InterPro" id="IPR006620">
    <property type="entry name" value="Pro_4_hyd_alph"/>
</dbReference>
<accession>A0A381YK22</accession>
<proteinExistence type="predicted"/>
<dbReference type="Gene3D" id="2.60.120.620">
    <property type="entry name" value="q2cbj1_9rhob like domain"/>
    <property type="match status" value="1"/>
</dbReference>
<dbReference type="SMART" id="SM00702">
    <property type="entry name" value="P4Hc"/>
    <property type="match status" value="1"/>
</dbReference>
<keyword evidence="4" id="KW-0560">Oxidoreductase</keyword>
<keyword evidence="2" id="KW-0479">Metal-binding</keyword>
<organism evidence="7">
    <name type="scientific">marine metagenome</name>
    <dbReference type="NCBI Taxonomy" id="408172"/>
    <lineage>
        <taxon>unclassified sequences</taxon>
        <taxon>metagenomes</taxon>
        <taxon>ecological metagenomes</taxon>
    </lineage>
</organism>
<dbReference type="GO" id="GO:0031418">
    <property type="term" value="F:L-ascorbic acid binding"/>
    <property type="evidence" value="ECO:0007669"/>
    <property type="project" value="InterPro"/>
</dbReference>
<dbReference type="GO" id="GO:0016705">
    <property type="term" value="F:oxidoreductase activity, acting on paired donors, with incorporation or reduction of molecular oxygen"/>
    <property type="evidence" value="ECO:0007669"/>
    <property type="project" value="InterPro"/>
</dbReference>
<comment type="cofactor">
    <cofactor evidence="1">
        <name>L-ascorbate</name>
        <dbReference type="ChEBI" id="CHEBI:38290"/>
    </cofactor>
</comment>
<dbReference type="Pfam" id="PF13640">
    <property type="entry name" value="2OG-FeII_Oxy_3"/>
    <property type="match status" value="1"/>
</dbReference>
<dbReference type="GO" id="GO:0051213">
    <property type="term" value="F:dioxygenase activity"/>
    <property type="evidence" value="ECO:0007669"/>
    <property type="project" value="UniProtKB-KW"/>
</dbReference>
<dbReference type="AlphaFoldDB" id="A0A381YK22"/>